<sequence>MIYEHLQCIGGFIILTGYIKQIRDIYAGASCLGLSLKAYSTVLIGVFLMEFNALNILLKGYGSAFFVTNTITCVIISHLILLIWARQNAEKKQRTIIKDAFFVSVYDNGSVILTPCKVNLNTIEISDIVSAPYVITETLTSECVIIGENEFPAEEAESRQNQDSFWY</sequence>
<protein>
    <submittedName>
        <fullName evidence="2">Uncharacterized protein</fullName>
    </submittedName>
</protein>
<keyword evidence="1" id="KW-0472">Membrane</keyword>
<proteinExistence type="predicted"/>
<organism evidence="2 3">
    <name type="scientific">Phoenicibacter congonensis</name>
    <dbReference type="NCBI Taxonomy" id="1944646"/>
    <lineage>
        <taxon>Bacteria</taxon>
        <taxon>Bacillati</taxon>
        <taxon>Actinomycetota</taxon>
        <taxon>Coriobacteriia</taxon>
        <taxon>Eggerthellales</taxon>
        <taxon>Eggerthellaceae</taxon>
        <taxon>Phoenicibacter</taxon>
    </lineage>
</organism>
<gene>
    <name evidence="2" type="ORF">Q3982_06490</name>
</gene>
<keyword evidence="3" id="KW-1185">Reference proteome</keyword>
<evidence type="ECO:0000256" key="1">
    <source>
        <dbReference type="SAM" id="Phobius"/>
    </source>
</evidence>
<keyword evidence="1" id="KW-1133">Transmembrane helix</keyword>
<feature type="transmembrane region" description="Helical" evidence="1">
    <location>
        <begin position="25"/>
        <end position="49"/>
    </location>
</feature>
<comment type="caution">
    <text evidence="2">The sequence shown here is derived from an EMBL/GenBank/DDBJ whole genome shotgun (WGS) entry which is preliminary data.</text>
</comment>
<accession>A0AA43UB98</accession>
<feature type="transmembrane region" description="Helical" evidence="1">
    <location>
        <begin position="61"/>
        <end position="84"/>
    </location>
</feature>
<evidence type="ECO:0000313" key="3">
    <source>
        <dbReference type="Proteomes" id="UP001168575"/>
    </source>
</evidence>
<dbReference type="AlphaFoldDB" id="A0AA43UB98"/>
<reference evidence="2" key="1">
    <citation type="submission" date="2023-07" db="EMBL/GenBank/DDBJ databases">
        <title>Between Cages and Wild: Unraveling the Impact of Captivity on Animal Microbiomes and Antimicrobial Resistance.</title>
        <authorList>
            <person name="Schmartz G.P."/>
            <person name="Rehner J."/>
            <person name="Schuff M.J."/>
            <person name="Becker S.L."/>
            <person name="Kravczyk M."/>
            <person name="Gurevich A."/>
            <person name="Francke R."/>
            <person name="Mueller R."/>
            <person name="Keller V."/>
            <person name="Keller A."/>
        </authorList>
    </citation>
    <scope>NUCLEOTIDE SEQUENCE</scope>
    <source>
        <strain evidence="2">S12M_St_49</strain>
    </source>
</reference>
<name>A0AA43UB98_9ACTN</name>
<evidence type="ECO:0000313" key="2">
    <source>
        <dbReference type="EMBL" id="MDO4842307.1"/>
    </source>
</evidence>
<dbReference type="EMBL" id="JAUMVS010000137">
    <property type="protein sequence ID" value="MDO4842307.1"/>
    <property type="molecule type" value="Genomic_DNA"/>
</dbReference>
<keyword evidence="1" id="KW-0812">Transmembrane</keyword>
<dbReference type="Proteomes" id="UP001168575">
    <property type="component" value="Unassembled WGS sequence"/>
</dbReference>